<sequence>MRHPRFSLYDEEVDRLSQRLEAFSISDNSQDDCVMGNGISNDVMEDSDISKSRKKRCYESMDDLLNACFNFTETIRYLDTKDKDLSEYIVDNPKYQSYLKDCKAVRFTGYIDFKQRVTSSILSKMGYETGERCVLHFFGFPSGKNNEPVKVLKFFANICYIGLNEELVDKNEITFEFERNVGGPEDEEELKNLLDETSIVKISLDPDNGVHFETPSEMRTFMEPLWKTDLGKTLQALLVDGYYHNNVVYKDSDYTHHWLASAIGLNEGQNNALILVEDRHPICFIQSPPGTGKTSTASSIIFANPQYKYVVTAESNKGCDAIAGSIEKMKTFSAHNPSFQSLYSNNAQKVSPVRIYSTTAKYKKKNKSNYCESKLKLSKEFTSSDKLTPTDFNVLTEYNRISKIVEERKRIKVTTVNQS</sequence>
<evidence type="ECO:0000313" key="2">
    <source>
        <dbReference type="Proteomes" id="UP000046392"/>
    </source>
</evidence>
<protein>
    <submittedName>
        <fullName evidence="3">AAA_11 domain-containing protein</fullName>
    </submittedName>
</protein>
<keyword evidence="2" id="KW-1185">Reference proteome</keyword>
<dbReference type="InterPro" id="IPR041677">
    <property type="entry name" value="DNA2/NAM7_AAA_11"/>
</dbReference>
<name>A0A0N5B5B6_STREA</name>
<dbReference type="PANTHER" id="PTHR43788:SF8">
    <property type="entry name" value="DNA-BINDING PROTEIN SMUBP-2"/>
    <property type="match status" value="1"/>
</dbReference>
<dbReference type="Proteomes" id="UP000046392">
    <property type="component" value="Unplaced"/>
</dbReference>
<proteinExistence type="predicted"/>
<feature type="domain" description="DNA2/NAM7 helicase helicase" evidence="1">
    <location>
        <begin position="265"/>
        <end position="377"/>
    </location>
</feature>
<dbReference type="Pfam" id="PF13086">
    <property type="entry name" value="AAA_11"/>
    <property type="match status" value="1"/>
</dbReference>
<dbReference type="GO" id="GO:0043139">
    <property type="term" value="F:5'-3' DNA helicase activity"/>
    <property type="evidence" value="ECO:0007669"/>
    <property type="project" value="TreeGrafter"/>
</dbReference>
<dbReference type="InterPro" id="IPR027417">
    <property type="entry name" value="P-loop_NTPase"/>
</dbReference>
<evidence type="ECO:0000259" key="1">
    <source>
        <dbReference type="Pfam" id="PF13086"/>
    </source>
</evidence>
<dbReference type="AlphaFoldDB" id="A0A0N5B5B6"/>
<dbReference type="InterPro" id="IPR050534">
    <property type="entry name" value="Coronavir_polyprotein_1ab"/>
</dbReference>
<evidence type="ECO:0000313" key="3">
    <source>
        <dbReference type="WBParaSite" id="SPAL_0000126100.1"/>
    </source>
</evidence>
<dbReference type="WBParaSite" id="SPAL_0000126100.1">
    <property type="protein sequence ID" value="SPAL_0000126100.1"/>
    <property type="gene ID" value="SPAL_0000126100"/>
</dbReference>
<organism evidence="2 3">
    <name type="scientific">Strongyloides papillosus</name>
    <name type="common">Intestinal threadworm</name>
    <dbReference type="NCBI Taxonomy" id="174720"/>
    <lineage>
        <taxon>Eukaryota</taxon>
        <taxon>Metazoa</taxon>
        <taxon>Ecdysozoa</taxon>
        <taxon>Nematoda</taxon>
        <taxon>Chromadorea</taxon>
        <taxon>Rhabditida</taxon>
        <taxon>Tylenchina</taxon>
        <taxon>Panagrolaimomorpha</taxon>
        <taxon>Strongyloidoidea</taxon>
        <taxon>Strongyloididae</taxon>
        <taxon>Strongyloides</taxon>
    </lineage>
</organism>
<dbReference type="PANTHER" id="PTHR43788">
    <property type="entry name" value="DNA2/NAM7 HELICASE FAMILY MEMBER"/>
    <property type="match status" value="1"/>
</dbReference>
<reference evidence="3" key="1">
    <citation type="submission" date="2017-02" db="UniProtKB">
        <authorList>
            <consortium name="WormBaseParasite"/>
        </authorList>
    </citation>
    <scope>IDENTIFICATION</scope>
</reference>
<dbReference type="Gene3D" id="3.40.50.300">
    <property type="entry name" value="P-loop containing nucleotide triphosphate hydrolases"/>
    <property type="match status" value="1"/>
</dbReference>
<accession>A0A0N5B5B6</accession>
<dbReference type="SUPFAM" id="SSF52540">
    <property type="entry name" value="P-loop containing nucleoside triphosphate hydrolases"/>
    <property type="match status" value="1"/>
</dbReference>